<dbReference type="OrthoDB" id="2142040at2759"/>
<dbReference type="KEGG" id="mng:MNEG_16338"/>
<organism evidence="1 2">
    <name type="scientific">Monoraphidium neglectum</name>
    <dbReference type="NCBI Taxonomy" id="145388"/>
    <lineage>
        <taxon>Eukaryota</taxon>
        <taxon>Viridiplantae</taxon>
        <taxon>Chlorophyta</taxon>
        <taxon>core chlorophytes</taxon>
        <taxon>Chlorophyceae</taxon>
        <taxon>CS clade</taxon>
        <taxon>Sphaeropleales</taxon>
        <taxon>Selenastraceae</taxon>
        <taxon>Monoraphidium</taxon>
    </lineage>
</organism>
<protein>
    <recommendedName>
        <fullName evidence="3">VWFA domain-containing protein</fullName>
    </recommendedName>
</protein>
<dbReference type="PANTHER" id="PTHR34706:SF2">
    <property type="entry name" value="RFEF"/>
    <property type="match status" value="1"/>
</dbReference>
<dbReference type="AlphaFoldDB" id="A0A0D2LNS5"/>
<evidence type="ECO:0000313" key="2">
    <source>
        <dbReference type="Proteomes" id="UP000054498"/>
    </source>
</evidence>
<evidence type="ECO:0008006" key="3">
    <source>
        <dbReference type="Google" id="ProtNLM"/>
    </source>
</evidence>
<dbReference type="RefSeq" id="XP_013890646.1">
    <property type="nucleotide sequence ID" value="XM_014035192.1"/>
</dbReference>
<accession>A0A0D2LNS5</accession>
<sequence length="201" mass="21653">DGGERIDDLRVILGRAAEVATLFDDDGILVRFMNSPVEGNGIRSAADASALLGQVRFSGTTPLASSMRSRVLEPVVFSLAARGELAKPVLVISITDGEPTDTPRDAILQVIRDARARLAPQYGPKPVAFQFAQVGRDARAQAFLGKLDKDPTVGDIIDCTSYFEQEAEEYARKGVTLSVEAWLLKLMVGAIDPTYDAEDEG</sequence>
<feature type="non-terminal residue" evidence="1">
    <location>
        <position position="1"/>
    </location>
</feature>
<evidence type="ECO:0000313" key="1">
    <source>
        <dbReference type="EMBL" id="KIY91626.1"/>
    </source>
</evidence>
<keyword evidence="2" id="KW-1185">Reference proteome</keyword>
<reference evidence="1 2" key="1">
    <citation type="journal article" date="2013" name="BMC Genomics">
        <title>Reconstruction of the lipid metabolism for the microalga Monoraphidium neglectum from its genome sequence reveals characteristics suitable for biofuel production.</title>
        <authorList>
            <person name="Bogen C."/>
            <person name="Al-Dilaimi A."/>
            <person name="Albersmeier A."/>
            <person name="Wichmann J."/>
            <person name="Grundmann M."/>
            <person name="Rupp O."/>
            <person name="Lauersen K.J."/>
            <person name="Blifernez-Klassen O."/>
            <person name="Kalinowski J."/>
            <person name="Goesmann A."/>
            <person name="Mussgnug J.H."/>
            <person name="Kruse O."/>
        </authorList>
    </citation>
    <scope>NUCLEOTIDE SEQUENCE [LARGE SCALE GENOMIC DNA]</scope>
    <source>
        <strain evidence="1 2">SAG 48.87</strain>
    </source>
</reference>
<name>A0A0D2LNS5_9CHLO</name>
<dbReference type="GeneID" id="25734087"/>
<dbReference type="EMBL" id="KK106469">
    <property type="protein sequence ID" value="KIY91626.1"/>
    <property type="molecule type" value="Genomic_DNA"/>
</dbReference>
<gene>
    <name evidence="1" type="ORF">MNEG_16338</name>
</gene>
<dbReference type="Proteomes" id="UP000054498">
    <property type="component" value="Unassembled WGS sequence"/>
</dbReference>
<proteinExistence type="predicted"/>
<dbReference type="PANTHER" id="PTHR34706">
    <property type="entry name" value="SLR1338 PROTEIN"/>
    <property type="match status" value="1"/>
</dbReference>